<evidence type="ECO:0000313" key="1">
    <source>
        <dbReference type="EnsemblPlants" id="TuG1812G0200001606.01.T01.cds341407"/>
    </source>
</evidence>
<reference evidence="2" key="1">
    <citation type="journal article" date="2013" name="Nature">
        <title>Draft genome of the wheat A-genome progenitor Triticum urartu.</title>
        <authorList>
            <person name="Ling H.Q."/>
            <person name="Zhao S."/>
            <person name="Liu D."/>
            <person name="Wang J."/>
            <person name="Sun H."/>
            <person name="Zhang C."/>
            <person name="Fan H."/>
            <person name="Li D."/>
            <person name="Dong L."/>
            <person name="Tao Y."/>
            <person name="Gao C."/>
            <person name="Wu H."/>
            <person name="Li Y."/>
            <person name="Cui Y."/>
            <person name="Guo X."/>
            <person name="Zheng S."/>
            <person name="Wang B."/>
            <person name="Yu K."/>
            <person name="Liang Q."/>
            <person name="Yang W."/>
            <person name="Lou X."/>
            <person name="Chen J."/>
            <person name="Feng M."/>
            <person name="Jian J."/>
            <person name="Zhang X."/>
            <person name="Luo G."/>
            <person name="Jiang Y."/>
            <person name="Liu J."/>
            <person name="Wang Z."/>
            <person name="Sha Y."/>
            <person name="Zhang B."/>
            <person name="Wu H."/>
            <person name="Tang D."/>
            <person name="Shen Q."/>
            <person name="Xue P."/>
            <person name="Zou S."/>
            <person name="Wang X."/>
            <person name="Liu X."/>
            <person name="Wang F."/>
            <person name="Yang Y."/>
            <person name="An X."/>
            <person name="Dong Z."/>
            <person name="Zhang K."/>
            <person name="Zhang X."/>
            <person name="Luo M.C."/>
            <person name="Dvorak J."/>
            <person name="Tong Y."/>
            <person name="Wang J."/>
            <person name="Yang H."/>
            <person name="Li Z."/>
            <person name="Wang D."/>
            <person name="Zhang A."/>
            <person name="Wang J."/>
        </authorList>
    </citation>
    <scope>NUCLEOTIDE SEQUENCE</scope>
    <source>
        <strain evidence="2">cv. G1812</strain>
    </source>
</reference>
<accession>A0A8R7PBI0</accession>
<organism evidence="1 2">
    <name type="scientific">Triticum urartu</name>
    <name type="common">Red wild einkorn</name>
    <name type="synonym">Crithodium urartu</name>
    <dbReference type="NCBI Taxonomy" id="4572"/>
    <lineage>
        <taxon>Eukaryota</taxon>
        <taxon>Viridiplantae</taxon>
        <taxon>Streptophyta</taxon>
        <taxon>Embryophyta</taxon>
        <taxon>Tracheophyta</taxon>
        <taxon>Spermatophyta</taxon>
        <taxon>Magnoliopsida</taxon>
        <taxon>Liliopsida</taxon>
        <taxon>Poales</taxon>
        <taxon>Poaceae</taxon>
        <taxon>BOP clade</taxon>
        <taxon>Pooideae</taxon>
        <taxon>Triticodae</taxon>
        <taxon>Triticeae</taxon>
        <taxon>Triticinae</taxon>
        <taxon>Triticum</taxon>
    </lineage>
</organism>
<proteinExistence type="predicted"/>
<dbReference type="Proteomes" id="UP000015106">
    <property type="component" value="Chromosome 2"/>
</dbReference>
<dbReference type="AlphaFoldDB" id="A0A8R7PBI0"/>
<reference evidence="1" key="2">
    <citation type="submission" date="2018-03" db="EMBL/GenBank/DDBJ databases">
        <title>The Triticum urartu genome reveals the dynamic nature of wheat genome evolution.</title>
        <authorList>
            <person name="Ling H."/>
            <person name="Ma B."/>
            <person name="Shi X."/>
            <person name="Liu H."/>
            <person name="Dong L."/>
            <person name="Sun H."/>
            <person name="Cao Y."/>
            <person name="Gao Q."/>
            <person name="Zheng S."/>
            <person name="Li Y."/>
            <person name="Yu Y."/>
            <person name="Du H."/>
            <person name="Qi M."/>
            <person name="Li Y."/>
            <person name="Yu H."/>
            <person name="Cui Y."/>
            <person name="Wang N."/>
            <person name="Chen C."/>
            <person name="Wu H."/>
            <person name="Zhao Y."/>
            <person name="Zhang J."/>
            <person name="Li Y."/>
            <person name="Zhou W."/>
            <person name="Zhang B."/>
            <person name="Hu W."/>
            <person name="Eijk M."/>
            <person name="Tang J."/>
            <person name="Witsenboer H."/>
            <person name="Zhao S."/>
            <person name="Li Z."/>
            <person name="Zhang A."/>
            <person name="Wang D."/>
            <person name="Liang C."/>
        </authorList>
    </citation>
    <scope>NUCLEOTIDE SEQUENCE [LARGE SCALE GENOMIC DNA]</scope>
    <source>
        <strain evidence="1">cv. G1812</strain>
    </source>
</reference>
<keyword evidence="2" id="KW-1185">Reference proteome</keyword>
<reference evidence="1" key="3">
    <citation type="submission" date="2022-06" db="UniProtKB">
        <authorList>
            <consortium name="EnsemblPlants"/>
        </authorList>
    </citation>
    <scope>IDENTIFICATION</scope>
</reference>
<name>A0A8R7PBI0_TRIUA</name>
<sequence length="150" mass="17104">MLIKEALGDHLLLLKCHRTKSPLPWVCVPVHHHPLDLRHSTMVTSRHNSSGHLSDTNGNRLPFCSHENNLFPNINVILKPEQPRNHKLGTIADSINSRVLHNKPLVTGKNYLKRHHHTPYVRLILVVVKCPHCIHHIVHGDHVVLLSEDT</sequence>
<dbReference type="Gramene" id="TuG1812G0200001606.01.T01">
    <property type="protein sequence ID" value="TuG1812G0200001606.01.T01.cds341407"/>
    <property type="gene ID" value="TuG1812G0200001606.01"/>
</dbReference>
<protein>
    <submittedName>
        <fullName evidence="1">Uncharacterized protein</fullName>
    </submittedName>
</protein>
<gene>
    <name evidence="1" type="primary">LOC125536096</name>
</gene>
<evidence type="ECO:0000313" key="2">
    <source>
        <dbReference type="Proteomes" id="UP000015106"/>
    </source>
</evidence>
<dbReference type="EnsemblPlants" id="TuG1812G0200001606.01.T01">
    <property type="protein sequence ID" value="TuG1812G0200001606.01.T01.cds341407"/>
    <property type="gene ID" value="TuG1812G0200001606.01"/>
</dbReference>